<name>X1FXH3_9ZZZZ</name>
<evidence type="ECO:0000313" key="2">
    <source>
        <dbReference type="EMBL" id="GAH50361.1"/>
    </source>
</evidence>
<reference evidence="2" key="1">
    <citation type="journal article" date="2014" name="Front. Microbiol.">
        <title>High frequency of phylogenetically diverse reductive dehalogenase-homologous genes in deep subseafloor sedimentary metagenomes.</title>
        <authorList>
            <person name="Kawai M."/>
            <person name="Futagami T."/>
            <person name="Toyoda A."/>
            <person name="Takaki Y."/>
            <person name="Nishi S."/>
            <person name="Hori S."/>
            <person name="Arai W."/>
            <person name="Tsubouchi T."/>
            <person name="Morono Y."/>
            <person name="Uchiyama I."/>
            <person name="Ito T."/>
            <person name="Fujiyama A."/>
            <person name="Inagaki F."/>
            <person name="Takami H."/>
        </authorList>
    </citation>
    <scope>NUCLEOTIDE SEQUENCE</scope>
    <source>
        <strain evidence="2">Expedition CK06-06</strain>
    </source>
</reference>
<dbReference type="AlphaFoldDB" id="X1FXH3"/>
<dbReference type="Gene3D" id="1.20.1050.140">
    <property type="match status" value="1"/>
</dbReference>
<organism evidence="2">
    <name type="scientific">marine sediment metagenome</name>
    <dbReference type="NCBI Taxonomy" id="412755"/>
    <lineage>
        <taxon>unclassified sequences</taxon>
        <taxon>metagenomes</taxon>
        <taxon>ecological metagenomes</taxon>
    </lineage>
</organism>
<feature type="domain" description="Cysteine-rich" evidence="1">
    <location>
        <begin position="33"/>
        <end position="112"/>
    </location>
</feature>
<feature type="non-terminal residue" evidence="2">
    <location>
        <position position="130"/>
    </location>
</feature>
<dbReference type="GO" id="GO:0016491">
    <property type="term" value="F:oxidoreductase activity"/>
    <property type="evidence" value="ECO:0007669"/>
    <property type="project" value="UniProtKB-ARBA"/>
</dbReference>
<proteinExistence type="predicted"/>
<sequence>MHFNNLALDLQEIKNKYPENPLEFFKGKKLCLFKACLEKYFPGVRWGFHDLLEELQLDVSICNDQSCCSGTFFQRNLITRAQFSAINERNLSEMNRQADIVLFSCNGCYNSLLRGRDFLKNTEVRNKLRN</sequence>
<accession>X1FXH3</accession>
<dbReference type="InterPro" id="IPR004017">
    <property type="entry name" value="Cys_rich_dom"/>
</dbReference>
<comment type="caution">
    <text evidence="2">The sequence shown here is derived from an EMBL/GenBank/DDBJ whole genome shotgun (WGS) entry which is preliminary data.</text>
</comment>
<protein>
    <recommendedName>
        <fullName evidence="1">Cysteine-rich domain-containing protein</fullName>
    </recommendedName>
</protein>
<dbReference type="Pfam" id="PF02754">
    <property type="entry name" value="CCG"/>
    <property type="match status" value="1"/>
</dbReference>
<dbReference type="EMBL" id="BARU01016602">
    <property type="protein sequence ID" value="GAH50361.1"/>
    <property type="molecule type" value="Genomic_DNA"/>
</dbReference>
<gene>
    <name evidence="2" type="ORF">S03H2_27590</name>
</gene>
<evidence type="ECO:0000259" key="1">
    <source>
        <dbReference type="Pfam" id="PF02754"/>
    </source>
</evidence>